<keyword evidence="2" id="KW-1185">Reference proteome</keyword>
<gene>
    <name evidence="1" type="ORF">Cboi02_000191700</name>
</gene>
<sequence length="219" mass="24967">MATITSAELDNLIRRERAHAGRSIYSNVIQDDMVKEIYIGQFVNAKTVYEKAVEENSKDSSKSIRDYLSIQPSTSAEKCTVENKCQFSVSKGIPCSHMFLNEFLLRSEPELDYNIDYLKFIDTMCKENLFDKPENLELAFKNAEEKRNGFRALLDGGDESEEKLKALLETTETVEKFNDQVYNTLFLMITGQISEEEAEAFFQAIGSVGKKYEEKIGSN</sequence>
<protein>
    <submittedName>
        <fullName evidence="1">Unnamed protein product</fullName>
    </submittedName>
</protein>
<dbReference type="EMBL" id="BSXN01000513">
    <property type="protein sequence ID" value="GME68868.1"/>
    <property type="molecule type" value="Genomic_DNA"/>
</dbReference>
<name>A0A9W6WGW2_CANBO</name>
<dbReference type="Proteomes" id="UP001165120">
    <property type="component" value="Unassembled WGS sequence"/>
</dbReference>
<dbReference type="AlphaFoldDB" id="A0A9W6WGW2"/>
<comment type="caution">
    <text evidence="1">The sequence shown here is derived from an EMBL/GenBank/DDBJ whole genome shotgun (WGS) entry which is preliminary data.</text>
</comment>
<accession>A0A9W6WGW2</accession>
<organism evidence="1 2">
    <name type="scientific">Candida boidinii</name>
    <name type="common">Yeast</name>
    <dbReference type="NCBI Taxonomy" id="5477"/>
    <lineage>
        <taxon>Eukaryota</taxon>
        <taxon>Fungi</taxon>
        <taxon>Dikarya</taxon>
        <taxon>Ascomycota</taxon>
        <taxon>Saccharomycotina</taxon>
        <taxon>Pichiomycetes</taxon>
        <taxon>Pichiales</taxon>
        <taxon>Pichiaceae</taxon>
        <taxon>Ogataea</taxon>
        <taxon>Ogataea/Candida clade</taxon>
    </lineage>
</organism>
<evidence type="ECO:0000313" key="2">
    <source>
        <dbReference type="Proteomes" id="UP001165120"/>
    </source>
</evidence>
<reference evidence="1" key="1">
    <citation type="submission" date="2023-04" db="EMBL/GenBank/DDBJ databases">
        <title>Candida boidinii NBRC 10035.</title>
        <authorList>
            <person name="Ichikawa N."/>
            <person name="Sato H."/>
            <person name="Tonouchi N."/>
        </authorList>
    </citation>
    <scope>NUCLEOTIDE SEQUENCE</scope>
    <source>
        <strain evidence="1">NBRC 10035</strain>
    </source>
</reference>
<proteinExistence type="predicted"/>
<evidence type="ECO:0000313" key="1">
    <source>
        <dbReference type="EMBL" id="GME68868.1"/>
    </source>
</evidence>